<keyword evidence="3" id="KW-0560">Oxidoreductase</keyword>
<keyword evidence="7" id="KW-1185">Reference proteome</keyword>
<evidence type="ECO:0000256" key="2">
    <source>
        <dbReference type="ARBA" id="ARBA00022723"/>
    </source>
</evidence>
<sequence length="1013" mass="114725">MALLTLAAGIKRFLDQAISNPRRTPIEFTVLATLGLVVAAMIKYPDRAIFTSARPDLKDKTCKGHPLVGNLLMFLTKKESALAVFQRGFLQYGDVYTLTIPGRGRFIMINSPVLIEHVLKSNFSNYYKGAIFSDPVSDLLGKGIFVSDHDVWRFHRKTAANIFTTKMYRQLCEGAFTDSARTFCSVLDRKDTLGEAVDLQQLFLALTLDVFGHLTFGLEFNALLAEGPHEFGDAYDYLTANIDNRLADPFWSFTEKITPGKMTKLKAALAVVDKYAHMAIEKRRNETEEERDGRPKDLLDHFINHVAEDGSKLTDEDLRDVFVNFMIAGRDTTALTLTWQFYSLMANPRVMKNVLKELEVVLQGSEVYSYETMTHGLPYLKAVFHETLRLFPQVPRNAKMVAEDDTLPDGTIVRKGDIIGFSTWCMGRNKSVWGMDAEQFVPERWLSDNDDFFAAAEKCAQGVSPFGKFRAENQHKFNSRFIDKQLRQNRKRSPFEYIVLGTLGVLVAAILKYPNRAFLTRARPDLKDKAVWGFPLIGSLPLVLRGIENQLASMNEGFRQFGSAYTMTLPVFGRIIFINSPEQIEYVLKTNFNNYIKGKLFADQLEDLLGKGIFVSDQDAWRFHRKTAANIFTTKLYRQLVQGTFVDTGLDLCTVLEASRAANRSVDLQELFLKLTLDAFGHLTFGLDFKSLLAEGTHEFGDAFDYLTANIDTRIANPFWFITDKIVPGKMKKLNGALGVLDKYAYIAIERRRAESEEEKDARPKDLLDHFINHVADDGSKLTDVELRDVFVNFMIAGRDTTAQTLTWQFYSLLTNPRVMNNLLREIEIVLNGSQSYTYEAMMQDLPYLKAVFHETLRLFPPVPKNVKVVVEDDCIPGGIRVYKDDVIAMSTWCQGRSTDVWGPDAELFVPERWLVEATLEPQVIRNKSPFGKFRSESPYKFTSFNAGPRLCLGQTFATLEGLVTTCLLLQKFTFRLEPGQKPAVPKGSVTLPMLHPFKVFVEKKHGSSASCL</sequence>
<evidence type="ECO:0000256" key="5">
    <source>
        <dbReference type="PIRSR" id="PIRSR602401-1"/>
    </source>
</evidence>
<dbReference type="PRINTS" id="PR00463">
    <property type="entry name" value="EP450I"/>
</dbReference>
<dbReference type="SUPFAM" id="SSF48264">
    <property type="entry name" value="Cytochrome P450"/>
    <property type="match status" value="2"/>
</dbReference>
<keyword evidence="4 5" id="KW-0408">Iron</keyword>
<evidence type="ECO:0008006" key="8">
    <source>
        <dbReference type="Google" id="ProtNLM"/>
    </source>
</evidence>
<dbReference type="AlphaFoldDB" id="A0A9P6IZB2"/>
<evidence type="ECO:0000313" key="7">
    <source>
        <dbReference type="Proteomes" id="UP000738359"/>
    </source>
</evidence>
<dbReference type="OrthoDB" id="1470350at2759"/>
<evidence type="ECO:0000256" key="1">
    <source>
        <dbReference type="ARBA" id="ARBA00010617"/>
    </source>
</evidence>
<dbReference type="PANTHER" id="PTHR24296">
    <property type="entry name" value="CYTOCHROME P450"/>
    <property type="match status" value="1"/>
</dbReference>
<name>A0A9P6IZB2_MORAP</name>
<dbReference type="InterPro" id="IPR001128">
    <property type="entry name" value="Cyt_P450"/>
</dbReference>
<reference evidence="6" key="1">
    <citation type="journal article" date="2020" name="Fungal Divers.">
        <title>Resolving the Mortierellaceae phylogeny through synthesis of multi-gene phylogenetics and phylogenomics.</title>
        <authorList>
            <person name="Vandepol N."/>
            <person name="Liber J."/>
            <person name="Desiro A."/>
            <person name="Na H."/>
            <person name="Kennedy M."/>
            <person name="Barry K."/>
            <person name="Grigoriev I.V."/>
            <person name="Miller A.N."/>
            <person name="O'Donnell K."/>
            <person name="Stajich J.E."/>
            <person name="Bonito G."/>
        </authorList>
    </citation>
    <scope>NUCLEOTIDE SEQUENCE</scope>
    <source>
        <strain evidence="6">CK1249</strain>
    </source>
</reference>
<comment type="cofactor">
    <cofactor evidence="5">
        <name>heme</name>
        <dbReference type="ChEBI" id="CHEBI:30413"/>
    </cofactor>
</comment>
<comment type="similarity">
    <text evidence="1">Belongs to the cytochrome P450 family.</text>
</comment>
<organism evidence="6 7">
    <name type="scientific">Mortierella alpina</name>
    <name type="common">Oleaginous fungus</name>
    <name type="synonym">Mortierella renispora</name>
    <dbReference type="NCBI Taxonomy" id="64518"/>
    <lineage>
        <taxon>Eukaryota</taxon>
        <taxon>Fungi</taxon>
        <taxon>Fungi incertae sedis</taxon>
        <taxon>Mucoromycota</taxon>
        <taxon>Mortierellomycotina</taxon>
        <taxon>Mortierellomycetes</taxon>
        <taxon>Mortierellales</taxon>
        <taxon>Mortierellaceae</taxon>
        <taxon>Mortierella</taxon>
    </lineage>
</organism>
<keyword evidence="5" id="KW-0349">Heme</keyword>
<evidence type="ECO:0000256" key="3">
    <source>
        <dbReference type="ARBA" id="ARBA00023002"/>
    </source>
</evidence>
<dbReference type="GO" id="GO:0005506">
    <property type="term" value="F:iron ion binding"/>
    <property type="evidence" value="ECO:0007669"/>
    <property type="project" value="InterPro"/>
</dbReference>
<dbReference type="InterPro" id="IPR002401">
    <property type="entry name" value="Cyt_P450_E_grp-I"/>
</dbReference>
<proteinExistence type="inferred from homology"/>
<dbReference type="GO" id="GO:0016705">
    <property type="term" value="F:oxidoreductase activity, acting on paired donors, with incorporation or reduction of molecular oxygen"/>
    <property type="evidence" value="ECO:0007669"/>
    <property type="project" value="InterPro"/>
</dbReference>
<dbReference type="InterPro" id="IPR036396">
    <property type="entry name" value="Cyt_P450_sf"/>
</dbReference>
<dbReference type="GO" id="GO:0006629">
    <property type="term" value="P:lipid metabolic process"/>
    <property type="evidence" value="ECO:0007669"/>
    <property type="project" value="UniProtKB-ARBA"/>
</dbReference>
<comment type="caution">
    <text evidence="6">The sequence shown here is derived from an EMBL/GenBank/DDBJ whole genome shotgun (WGS) entry which is preliminary data.</text>
</comment>
<dbReference type="Pfam" id="PF00067">
    <property type="entry name" value="p450"/>
    <property type="match status" value="2"/>
</dbReference>
<evidence type="ECO:0000256" key="4">
    <source>
        <dbReference type="ARBA" id="ARBA00023004"/>
    </source>
</evidence>
<dbReference type="PRINTS" id="PR00385">
    <property type="entry name" value="P450"/>
</dbReference>
<dbReference type="GO" id="GO:0020037">
    <property type="term" value="F:heme binding"/>
    <property type="evidence" value="ECO:0007669"/>
    <property type="project" value="InterPro"/>
</dbReference>
<dbReference type="EMBL" id="JAAAHY010000979">
    <property type="protein sequence ID" value="KAF9954293.1"/>
    <property type="molecule type" value="Genomic_DNA"/>
</dbReference>
<dbReference type="Proteomes" id="UP000738359">
    <property type="component" value="Unassembled WGS sequence"/>
</dbReference>
<keyword evidence="2 5" id="KW-0479">Metal-binding</keyword>
<feature type="binding site" description="axial binding residue" evidence="5">
    <location>
        <position position="952"/>
    </location>
    <ligand>
        <name>heme</name>
        <dbReference type="ChEBI" id="CHEBI:30413"/>
    </ligand>
    <ligandPart>
        <name>Fe</name>
        <dbReference type="ChEBI" id="CHEBI:18248"/>
    </ligandPart>
</feature>
<evidence type="ECO:0000313" key="6">
    <source>
        <dbReference type="EMBL" id="KAF9954293.1"/>
    </source>
</evidence>
<gene>
    <name evidence="6" type="ORF">BGZ70_010604</name>
</gene>
<dbReference type="InterPro" id="IPR017972">
    <property type="entry name" value="Cyt_P450_CS"/>
</dbReference>
<accession>A0A9P6IZB2</accession>
<dbReference type="GO" id="GO:0004497">
    <property type="term" value="F:monooxygenase activity"/>
    <property type="evidence" value="ECO:0007669"/>
    <property type="project" value="InterPro"/>
</dbReference>
<protein>
    <recommendedName>
        <fullName evidence="8">Cytochrome P450</fullName>
    </recommendedName>
</protein>
<dbReference type="Gene3D" id="1.10.630.10">
    <property type="entry name" value="Cytochrome P450"/>
    <property type="match status" value="2"/>
</dbReference>
<dbReference type="PROSITE" id="PS00086">
    <property type="entry name" value="CYTOCHROME_P450"/>
    <property type="match status" value="1"/>
</dbReference>